<evidence type="ECO:0000256" key="1">
    <source>
        <dbReference type="SAM" id="MobiDB-lite"/>
    </source>
</evidence>
<dbReference type="Pfam" id="PF24102">
    <property type="entry name" value="FLAD1_M"/>
    <property type="match status" value="1"/>
</dbReference>
<evidence type="ECO:0000259" key="2">
    <source>
        <dbReference type="SMART" id="SM00852"/>
    </source>
</evidence>
<dbReference type="InterPro" id="IPR056596">
    <property type="entry name" value="FLAD1_M"/>
</dbReference>
<accession>U5H9A5</accession>
<organism evidence="3">
    <name type="scientific">Microbotryum lychnidis-dioicae (strain p1A1 Lamole / MvSl-1064)</name>
    <name type="common">Anther smut fungus</name>
    <dbReference type="NCBI Taxonomy" id="683840"/>
    <lineage>
        <taxon>Eukaryota</taxon>
        <taxon>Fungi</taxon>
        <taxon>Dikarya</taxon>
        <taxon>Basidiomycota</taxon>
        <taxon>Pucciniomycotina</taxon>
        <taxon>Microbotryomycetes</taxon>
        <taxon>Microbotryales</taxon>
        <taxon>Microbotryaceae</taxon>
        <taxon>Microbotryum</taxon>
    </lineage>
</organism>
<dbReference type="STRING" id="683840.U5H9A5"/>
<dbReference type="EnsemblFungi" id="MVLG_03797T0">
    <property type="protein sequence ID" value="MVLG_03797T0"/>
    <property type="gene ID" value="MVLG_03797"/>
</dbReference>
<protein>
    <recommendedName>
        <fullName evidence="2">MoaB/Mog domain-containing protein</fullName>
    </recommendedName>
</protein>
<dbReference type="CDD" id="cd00885">
    <property type="entry name" value="cinA"/>
    <property type="match status" value="1"/>
</dbReference>
<dbReference type="Pfam" id="PF00994">
    <property type="entry name" value="MoCF_biosynth"/>
    <property type="match status" value="1"/>
</dbReference>
<reference evidence="5" key="1">
    <citation type="submission" date="2010-11" db="EMBL/GenBank/DDBJ databases">
        <title>The genome sequence of Microbotryum violaceum strain p1A1 Lamole.</title>
        <authorList>
            <person name="Cuomo C."/>
            <person name="Perlin M."/>
            <person name="Young S.K."/>
            <person name="Zeng Q."/>
            <person name="Gargeya S."/>
            <person name="Alvarado L."/>
            <person name="Berlin A."/>
            <person name="Chapman S.B."/>
            <person name="Chen Z."/>
            <person name="Freedman E."/>
            <person name="Gellesch M."/>
            <person name="Goldberg J."/>
            <person name="Griggs A."/>
            <person name="Gujja S."/>
            <person name="Heilman E."/>
            <person name="Heiman D."/>
            <person name="Howarth C."/>
            <person name="Mehta T."/>
            <person name="Neiman D."/>
            <person name="Pearson M."/>
            <person name="Roberts A."/>
            <person name="Saif S."/>
            <person name="Shea T."/>
            <person name="Shenoy N."/>
            <person name="Sisk P."/>
            <person name="Stolte C."/>
            <person name="Sykes S."/>
            <person name="White J."/>
            <person name="Yandava C."/>
            <person name="Haas B."/>
            <person name="Nusbaum C."/>
            <person name="Birren B."/>
        </authorList>
    </citation>
    <scope>NUCLEOTIDE SEQUENCE [LARGE SCALE GENOMIC DNA]</scope>
    <source>
        <strain evidence="5">p1A1 Lamole</strain>
    </source>
</reference>
<gene>
    <name evidence="3" type="ORF">MVLG_03797</name>
</gene>
<evidence type="ECO:0000313" key="4">
    <source>
        <dbReference type="EnsemblFungi" id="MVLG_03797T0"/>
    </source>
</evidence>
<dbReference type="PANTHER" id="PTHR47675:SF1">
    <property type="entry name" value="MOLYBDOPTERIN BINDING DOMAIN PROTEIN (AFU_ORTHOLOGUE AFUA_5G11210)"/>
    <property type="match status" value="1"/>
</dbReference>
<evidence type="ECO:0000313" key="5">
    <source>
        <dbReference type="Proteomes" id="UP000017200"/>
    </source>
</evidence>
<dbReference type="InterPro" id="IPR036425">
    <property type="entry name" value="MoaB/Mog-like_dom_sf"/>
</dbReference>
<dbReference type="GO" id="GO:0042726">
    <property type="term" value="P:flavin-containing compound metabolic process"/>
    <property type="evidence" value="ECO:0007669"/>
    <property type="project" value="TreeGrafter"/>
</dbReference>
<dbReference type="PANTHER" id="PTHR47675">
    <property type="entry name" value="MOLYBDOPTERIN BINDING DOMAIN PROTEIN (AFU_ORTHOLOGUE AFUA_5G11210)"/>
    <property type="match status" value="1"/>
</dbReference>
<feature type="region of interest" description="Disordered" evidence="1">
    <location>
        <begin position="48"/>
        <end position="71"/>
    </location>
</feature>
<feature type="compositionally biased region" description="Low complexity" evidence="1">
    <location>
        <begin position="48"/>
        <end position="58"/>
    </location>
</feature>
<dbReference type="InParanoid" id="U5H9A5"/>
<dbReference type="Proteomes" id="UP000017200">
    <property type="component" value="Unassembled WGS sequence"/>
</dbReference>
<dbReference type="EMBL" id="AEIJ01000371">
    <property type="status" value="NOT_ANNOTATED_CDS"/>
    <property type="molecule type" value="Genomic_DNA"/>
</dbReference>
<reference evidence="4" key="4">
    <citation type="submission" date="2015-06" db="UniProtKB">
        <authorList>
            <consortium name="EnsemblFungi"/>
        </authorList>
    </citation>
    <scope>IDENTIFICATION</scope>
</reference>
<proteinExistence type="predicted"/>
<dbReference type="AlphaFoldDB" id="U5H9A5"/>
<dbReference type="SUPFAM" id="SSF53218">
    <property type="entry name" value="Molybdenum cofactor biosynthesis proteins"/>
    <property type="match status" value="1"/>
</dbReference>
<name>U5H9A5_USTV1</name>
<dbReference type="HOGENOM" id="CLU_030805_0_0_1"/>
<dbReference type="Gene3D" id="3.40.980.10">
    <property type="entry name" value="MoaB/Mog-like domain"/>
    <property type="match status" value="1"/>
</dbReference>
<dbReference type="InterPro" id="IPR001453">
    <property type="entry name" value="MoaB/Mog_dom"/>
</dbReference>
<keyword evidence="5" id="KW-1185">Reference proteome</keyword>
<dbReference type="EMBL" id="GL541680">
    <property type="protein sequence ID" value="KDE05854.1"/>
    <property type="molecule type" value="Genomic_DNA"/>
</dbReference>
<dbReference type="OMA" id="MARMPRG"/>
<sequence length="340" mass="37358">MLPRRASALTLARLSSISRHFAAAPPSPLPSRRSNMSSSVAASSVAASSGSASSATSPRFDISPVPPKKSGDDYVKTAGCLIIGDEVLNGKTKDSNSNFLAKFLFDLAIDLKKIEVIADDEQEIVEAVRRMSSAYDLVITSGGIGPTHDDITYESIAKAFDTTLQYDEETKTRMVSLSKRRYNIDEQTEEQKIARNRMALFPVPTSKTSVEVLFVDKELWVPVVRVAGRVCILPGVPMLFERLLTGLGSRYINLPPSSEKPYRLLIHTSMPESSIAPFLTSLHERVRKEGVRVGSYPKFDKGVDVSLISKDLERIKELAQEVVKELKGEIVEQGKLGESK</sequence>
<reference evidence="3" key="2">
    <citation type="submission" date="2010-11" db="EMBL/GenBank/DDBJ databases">
        <authorList>
            <consortium name="The Broad Institute Genome Sequencing Platform"/>
            <person name="Earl A."/>
            <person name="Ward D."/>
            <person name="Feldgarden M."/>
            <person name="Gevers D."/>
            <person name="Butler R."/>
            <person name="Young S.K."/>
            <person name="Zeng Q."/>
            <person name="Gargeya S."/>
            <person name="Fitzgerald M."/>
            <person name="Haas B."/>
            <person name="Abouelleil A."/>
            <person name="Alvarado L."/>
            <person name="Arachchi H.M."/>
            <person name="Berlin A."/>
            <person name="Brown A."/>
            <person name="Chapman S.B."/>
            <person name="Chen Z."/>
            <person name="Dunbar C."/>
            <person name="Freedman E."/>
            <person name="Gearin G."/>
            <person name="Gellesch M."/>
            <person name="Goldberg J."/>
            <person name="Griggs A."/>
            <person name="Gujja S."/>
            <person name="Heilman E."/>
            <person name="Heiman D."/>
            <person name="Howarth C."/>
            <person name="Larson L."/>
            <person name="Lui A."/>
            <person name="MacDonald P.J.P."/>
            <person name="Mehta T."/>
            <person name="Montmayeur A."/>
            <person name="Murphy C."/>
            <person name="Neiman D."/>
            <person name="Pearson M."/>
            <person name="Priest M."/>
            <person name="Roberts A."/>
            <person name="Saif S."/>
            <person name="Shea T."/>
            <person name="Shenoy N."/>
            <person name="Sisk P."/>
            <person name="Stolte C."/>
            <person name="Sykes S."/>
            <person name="White J."/>
            <person name="Yandava C."/>
            <person name="Wortman J."/>
            <person name="Nusbaum C."/>
            <person name="Birren B."/>
        </authorList>
    </citation>
    <scope>NUCLEOTIDE SEQUENCE</scope>
    <source>
        <strain evidence="3">P1A1 Lamole</strain>
    </source>
</reference>
<reference evidence="3 5" key="3">
    <citation type="journal article" date="2015" name="BMC Genomics">
        <title>Sex and parasites: genomic and transcriptomic analysis of Microbotryum lychnidis-dioicae, the biotrophic and plant-castrating anther smut fungus.</title>
        <authorList>
            <person name="Perlin M.H."/>
            <person name="Amselem J."/>
            <person name="Fontanillas E."/>
            <person name="Toh S.S."/>
            <person name="Chen Z."/>
            <person name="Goldberg J."/>
            <person name="Duplessis S."/>
            <person name="Henrissat B."/>
            <person name="Young S."/>
            <person name="Zeng Q."/>
            <person name="Aguileta G."/>
            <person name="Petit E."/>
            <person name="Badouin H."/>
            <person name="Andrews J."/>
            <person name="Razeeq D."/>
            <person name="Gabaldon T."/>
            <person name="Quesneville H."/>
            <person name="Giraud T."/>
            <person name="Hood M.E."/>
            <person name="Schultz D.J."/>
            <person name="Cuomo C.A."/>
        </authorList>
    </citation>
    <scope>NUCLEOTIDE SEQUENCE [LARGE SCALE GENOMIC DNA]</scope>
    <source>
        <strain evidence="5">p1A1 Lamole</strain>
        <strain evidence="3">P1A1 Lamole</strain>
    </source>
</reference>
<dbReference type="GO" id="GO:0047884">
    <property type="term" value="F:FAD diphosphatase activity"/>
    <property type="evidence" value="ECO:0007669"/>
    <property type="project" value="TreeGrafter"/>
</dbReference>
<feature type="domain" description="MoaB/Mog" evidence="2">
    <location>
        <begin position="79"/>
        <end position="254"/>
    </location>
</feature>
<dbReference type="SMART" id="SM00852">
    <property type="entry name" value="MoCF_biosynth"/>
    <property type="match status" value="1"/>
</dbReference>
<evidence type="ECO:0000313" key="3">
    <source>
        <dbReference type="EMBL" id="KDE05854.1"/>
    </source>
</evidence>
<dbReference type="OrthoDB" id="448496at2759"/>